<proteinExistence type="predicted"/>
<dbReference type="Proteomes" id="UP000054248">
    <property type="component" value="Unassembled WGS sequence"/>
</dbReference>
<evidence type="ECO:0000313" key="2">
    <source>
        <dbReference type="Proteomes" id="UP000054248"/>
    </source>
</evidence>
<accession>A0A0C3Q4L1</accession>
<dbReference type="HOGENOM" id="CLU_2623801_0_0_1"/>
<sequence>MHDNIGLYRGSLTRTPCAESRIPNLQIARQNRAPNDSPRLCLSRADVGGRLGHDGMYVAIRTGFVTCRNILKGKGRVG</sequence>
<dbReference type="AlphaFoldDB" id="A0A0C3Q4L1"/>
<gene>
    <name evidence="1" type="ORF">M407DRAFT_106589</name>
</gene>
<reference evidence="2" key="2">
    <citation type="submission" date="2015-01" db="EMBL/GenBank/DDBJ databases">
        <title>Evolutionary Origins and Diversification of the Mycorrhizal Mutualists.</title>
        <authorList>
            <consortium name="DOE Joint Genome Institute"/>
            <consortium name="Mycorrhizal Genomics Consortium"/>
            <person name="Kohler A."/>
            <person name="Kuo A."/>
            <person name="Nagy L.G."/>
            <person name="Floudas D."/>
            <person name="Copeland A."/>
            <person name="Barry K.W."/>
            <person name="Cichocki N."/>
            <person name="Veneault-Fourrey C."/>
            <person name="LaButti K."/>
            <person name="Lindquist E.A."/>
            <person name="Lipzen A."/>
            <person name="Lundell T."/>
            <person name="Morin E."/>
            <person name="Murat C."/>
            <person name="Riley R."/>
            <person name="Ohm R."/>
            <person name="Sun H."/>
            <person name="Tunlid A."/>
            <person name="Henrissat B."/>
            <person name="Grigoriev I.V."/>
            <person name="Hibbett D.S."/>
            <person name="Martin F."/>
        </authorList>
    </citation>
    <scope>NUCLEOTIDE SEQUENCE [LARGE SCALE GENOMIC DNA]</scope>
    <source>
        <strain evidence="2">MUT 4182</strain>
    </source>
</reference>
<keyword evidence="2" id="KW-1185">Reference proteome</keyword>
<organism evidence="1 2">
    <name type="scientific">Tulasnella calospora MUT 4182</name>
    <dbReference type="NCBI Taxonomy" id="1051891"/>
    <lineage>
        <taxon>Eukaryota</taxon>
        <taxon>Fungi</taxon>
        <taxon>Dikarya</taxon>
        <taxon>Basidiomycota</taxon>
        <taxon>Agaricomycotina</taxon>
        <taxon>Agaricomycetes</taxon>
        <taxon>Cantharellales</taxon>
        <taxon>Tulasnellaceae</taxon>
        <taxon>Tulasnella</taxon>
    </lineage>
</organism>
<name>A0A0C3Q4L1_9AGAM</name>
<dbReference type="EMBL" id="KN823073">
    <property type="protein sequence ID" value="KIO23905.1"/>
    <property type="molecule type" value="Genomic_DNA"/>
</dbReference>
<reference evidence="1 2" key="1">
    <citation type="submission" date="2014-04" db="EMBL/GenBank/DDBJ databases">
        <authorList>
            <consortium name="DOE Joint Genome Institute"/>
            <person name="Kuo A."/>
            <person name="Girlanda M."/>
            <person name="Perotto S."/>
            <person name="Kohler A."/>
            <person name="Nagy L.G."/>
            <person name="Floudas D."/>
            <person name="Copeland A."/>
            <person name="Barry K.W."/>
            <person name="Cichocki N."/>
            <person name="Veneault-Fourrey C."/>
            <person name="LaButti K."/>
            <person name="Lindquist E.A."/>
            <person name="Lipzen A."/>
            <person name="Lundell T."/>
            <person name="Morin E."/>
            <person name="Murat C."/>
            <person name="Sun H."/>
            <person name="Tunlid A."/>
            <person name="Henrissat B."/>
            <person name="Grigoriev I.V."/>
            <person name="Hibbett D.S."/>
            <person name="Martin F."/>
            <person name="Nordberg H.P."/>
            <person name="Cantor M.N."/>
            <person name="Hua S.X."/>
        </authorList>
    </citation>
    <scope>NUCLEOTIDE SEQUENCE [LARGE SCALE GENOMIC DNA]</scope>
    <source>
        <strain evidence="1 2">MUT 4182</strain>
    </source>
</reference>
<evidence type="ECO:0000313" key="1">
    <source>
        <dbReference type="EMBL" id="KIO23905.1"/>
    </source>
</evidence>
<protein>
    <submittedName>
        <fullName evidence="1">Uncharacterized protein</fullName>
    </submittedName>
</protein>